<dbReference type="InterPro" id="IPR058488">
    <property type="entry name" value="DUF8175"/>
</dbReference>
<accession>A0ABW7WS52</accession>
<evidence type="ECO:0000313" key="2">
    <source>
        <dbReference type="EMBL" id="MFI2472013.1"/>
    </source>
</evidence>
<gene>
    <name evidence="2" type="ORF">ACH49W_01415</name>
</gene>
<keyword evidence="3" id="KW-1185">Reference proteome</keyword>
<protein>
    <recommendedName>
        <fullName evidence="1">DUF8175 domain-containing protein</fullName>
    </recommendedName>
</protein>
<evidence type="ECO:0000313" key="3">
    <source>
        <dbReference type="Proteomes" id="UP001611415"/>
    </source>
</evidence>
<dbReference type="RefSeq" id="WP_357400687.1">
    <property type="nucleotide sequence ID" value="NZ_JBEYCD010000001.1"/>
</dbReference>
<proteinExistence type="predicted"/>
<comment type="caution">
    <text evidence="2">The sequence shown here is derived from an EMBL/GenBank/DDBJ whole genome shotgun (WGS) entry which is preliminary data.</text>
</comment>
<name>A0ABW7WS52_9NOCA</name>
<evidence type="ECO:0000259" key="1">
    <source>
        <dbReference type="Pfam" id="PF26526"/>
    </source>
</evidence>
<dbReference type="Proteomes" id="UP001611415">
    <property type="component" value="Unassembled WGS sequence"/>
</dbReference>
<feature type="domain" description="DUF8175" evidence="1">
    <location>
        <begin position="37"/>
        <end position="204"/>
    </location>
</feature>
<organism evidence="2 3">
    <name type="scientific">Nocardia xishanensis</name>
    <dbReference type="NCBI Taxonomy" id="238964"/>
    <lineage>
        <taxon>Bacteria</taxon>
        <taxon>Bacillati</taxon>
        <taxon>Actinomycetota</taxon>
        <taxon>Actinomycetes</taxon>
        <taxon>Mycobacteriales</taxon>
        <taxon>Nocardiaceae</taxon>
        <taxon>Nocardia</taxon>
    </lineage>
</organism>
<dbReference type="Pfam" id="PF26526">
    <property type="entry name" value="DUF8175"/>
    <property type="match status" value="1"/>
</dbReference>
<reference evidence="2 3" key="1">
    <citation type="submission" date="2024-10" db="EMBL/GenBank/DDBJ databases">
        <title>The Natural Products Discovery Center: Release of the First 8490 Sequenced Strains for Exploring Actinobacteria Biosynthetic Diversity.</title>
        <authorList>
            <person name="Kalkreuter E."/>
            <person name="Kautsar S.A."/>
            <person name="Yang D."/>
            <person name="Bader C.D."/>
            <person name="Teijaro C.N."/>
            <person name="Fluegel L."/>
            <person name="Davis C.M."/>
            <person name="Simpson J.R."/>
            <person name="Lauterbach L."/>
            <person name="Steele A.D."/>
            <person name="Gui C."/>
            <person name="Meng S."/>
            <person name="Li G."/>
            <person name="Viehrig K."/>
            <person name="Ye F."/>
            <person name="Su P."/>
            <person name="Kiefer A.F."/>
            <person name="Nichols A."/>
            <person name="Cepeda A.J."/>
            <person name="Yan W."/>
            <person name="Fan B."/>
            <person name="Jiang Y."/>
            <person name="Adhikari A."/>
            <person name="Zheng C.-J."/>
            <person name="Schuster L."/>
            <person name="Cowan T.M."/>
            <person name="Smanski M.J."/>
            <person name="Chevrette M.G."/>
            <person name="De Carvalho L.P.S."/>
            <person name="Shen B."/>
        </authorList>
    </citation>
    <scope>NUCLEOTIDE SEQUENCE [LARGE SCALE GENOMIC DNA]</scope>
    <source>
        <strain evidence="2 3">NPDC019275</strain>
    </source>
</reference>
<dbReference type="EMBL" id="JBIRYO010000001">
    <property type="protein sequence ID" value="MFI2472013.1"/>
    <property type="molecule type" value="Genomic_DNA"/>
</dbReference>
<sequence>MNCTATRPRSVAPSQHCAGRRGRSAAGVVGVVLLAAAVGCGGADEASGPDLAARPSGLRWQPYQGVALPHTDQGPASVAEGAATGFEQSPPGAAVAAITHTVRLSVAADNQWSKVIAAEVVPGTARDEWAVSRVQLSITGPADPEYAPRLLGYKITDYTAQRSAVDVYTEYSDGSKAVNHTVVEWFAEDWRLRLPEPDSTARPVEAIDVLPTDIVTLEAPK</sequence>